<keyword evidence="3" id="KW-1185">Reference proteome</keyword>
<gene>
    <name evidence="2" type="ORF">MKQ68_06730</name>
</gene>
<name>A0ABY6J531_9BACT</name>
<accession>A0ABY6J531</accession>
<proteinExistence type="predicted"/>
<evidence type="ECO:0000313" key="3">
    <source>
        <dbReference type="Proteomes" id="UP001162741"/>
    </source>
</evidence>
<sequence>MKLLFFSLVFSVLMVALLITYIVKREQASMYRFKDLFIRLMQKFDAWQMMR</sequence>
<reference evidence="2" key="1">
    <citation type="submission" date="2022-10" db="EMBL/GenBank/DDBJ databases">
        <title>Chitinophaga sp. nov., isolated from soil.</title>
        <authorList>
            <person name="Jeon C.O."/>
        </authorList>
    </citation>
    <scope>NUCLEOTIDE SEQUENCE</scope>
    <source>
        <strain evidence="2">R8</strain>
    </source>
</reference>
<keyword evidence="1" id="KW-0812">Transmembrane</keyword>
<organism evidence="2 3">
    <name type="scientific">Chitinophaga horti</name>
    <dbReference type="NCBI Taxonomy" id="2920382"/>
    <lineage>
        <taxon>Bacteria</taxon>
        <taxon>Pseudomonadati</taxon>
        <taxon>Bacteroidota</taxon>
        <taxon>Chitinophagia</taxon>
        <taxon>Chitinophagales</taxon>
        <taxon>Chitinophagaceae</taxon>
        <taxon>Chitinophaga</taxon>
    </lineage>
</organism>
<evidence type="ECO:0000313" key="2">
    <source>
        <dbReference type="EMBL" id="UYQ94785.1"/>
    </source>
</evidence>
<feature type="transmembrane region" description="Helical" evidence="1">
    <location>
        <begin position="6"/>
        <end position="23"/>
    </location>
</feature>
<protein>
    <submittedName>
        <fullName evidence="2">Uncharacterized protein</fullName>
    </submittedName>
</protein>
<dbReference type="EMBL" id="CP107006">
    <property type="protein sequence ID" value="UYQ94785.1"/>
    <property type="molecule type" value="Genomic_DNA"/>
</dbReference>
<dbReference type="RefSeq" id="WP_264282623.1">
    <property type="nucleotide sequence ID" value="NZ_CP107006.1"/>
</dbReference>
<dbReference type="Proteomes" id="UP001162741">
    <property type="component" value="Chromosome"/>
</dbReference>
<evidence type="ECO:0000256" key="1">
    <source>
        <dbReference type="SAM" id="Phobius"/>
    </source>
</evidence>
<keyword evidence="1" id="KW-0472">Membrane</keyword>
<keyword evidence="1" id="KW-1133">Transmembrane helix</keyword>